<evidence type="ECO:0000313" key="8">
    <source>
        <dbReference type="EMBL" id="MCG5030715.1"/>
    </source>
</evidence>
<evidence type="ECO:0000259" key="7">
    <source>
        <dbReference type="PROSITE" id="PS51635"/>
    </source>
</evidence>
<dbReference type="Proteomes" id="UP001297600">
    <property type="component" value="Unassembled WGS sequence"/>
</dbReference>
<feature type="region of interest" description="Disordered" evidence="5">
    <location>
        <begin position="26"/>
        <end position="54"/>
    </location>
</feature>
<feature type="signal peptide" evidence="6">
    <location>
        <begin position="1"/>
        <end position="19"/>
    </location>
</feature>
<evidence type="ECO:0000256" key="6">
    <source>
        <dbReference type="SAM" id="SignalP"/>
    </source>
</evidence>
<evidence type="ECO:0000313" key="9">
    <source>
        <dbReference type="Proteomes" id="UP001297600"/>
    </source>
</evidence>
<feature type="active site" description="Proton acceptor" evidence="4">
    <location>
        <position position="239"/>
    </location>
</feature>
<dbReference type="PROSITE" id="PS51635">
    <property type="entry name" value="PNPLA"/>
    <property type="match status" value="1"/>
</dbReference>
<evidence type="ECO:0000256" key="3">
    <source>
        <dbReference type="ARBA" id="ARBA00023098"/>
    </source>
</evidence>
<dbReference type="PANTHER" id="PTHR14226">
    <property type="entry name" value="NEUROPATHY TARGET ESTERASE/SWISS CHEESE D.MELANOGASTER"/>
    <property type="match status" value="1"/>
</dbReference>
<dbReference type="PANTHER" id="PTHR14226:SF29">
    <property type="entry name" value="NEUROPATHY TARGET ESTERASE SWS"/>
    <property type="match status" value="1"/>
</dbReference>
<feature type="chain" id="PRO_5046978269" evidence="6">
    <location>
        <begin position="20"/>
        <end position="757"/>
    </location>
</feature>
<evidence type="ECO:0000256" key="1">
    <source>
        <dbReference type="ARBA" id="ARBA00022801"/>
    </source>
</evidence>
<comment type="caution">
    <text evidence="4">Lacks conserved residue(s) required for the propagation of feature annotation.</text>
</comment>
<reference evidence="8 9" key="1">
    <citation type="submission" date="2022-02" db="EMBL/GenBank/DDBJ databases">
        <title>Mesosutterella porci, a novel member of the family Sutterellaceae from pig feces.</title>
        <authorList>
            <person name="Wylensek D."/>
            <person name="Clavel T."/>
        </authorList>
    </citation>
    <scope>NUCLEOTIDE SEQUENCE [LARGE SCALE GENOMIC DNA]</scope>
    <source>
        <strain evidence="9">oilRF-744-wt-GAM-9</strain>
    </source>
</reference>
<organism evidence="8 9">
    <name type="scientific">Mesosutterella porci</name>
    <dbReference type="NCBI Taxonomy" id="2915351"/>
    <lineage>
        <taxon>Bacteria</taxon>
        <taxon>Pseudomonadati</taxon>
        <taxon>Pseudomonadota</taxon>
        <taxon>Betaproteobacteria</taxon>
        <taxon>Burkholderiales</taxon>
        <taxon>Sutterellaceae</taxon>
        <taxon>Mesosutterella</taxon>
    </lineage>
</organism>
<feature type="compositionally biased region" description="Low complexity" evidence="5">
    <location>
        <begin position="26"/>
        <end position="44"/>
    </location>
</feature>
<dbReference type="Gene3D" id="2.40.160.50">
    <property type="entry name" value="membrane protein fhac: a member of the omp85/tpsb transporter family"/>
    <property type="match status" value="1"/>
</dbReference>
<dbReference type="InterPro" id="IPR002641">
    <property type="entry name" value="PNPLA_dom"/>
</dbReference>
<dbReference type="RefSeq" id="WP_237978368.1">
    <property type="nucleotide sequence ID" value="NZ_JAKNCT010000004.1"/>
</dbReference>
<keyword evidence="9" id="KW-1185">Reference proteome</keyword>
<evidence type="ECO:0000256" key="5">
    <source>
        <dbReference type="SAM" id="MobiDB-lite"/>
    </source>
</evidence>
<dbReference type="SUPFAM" id="SSF52151">
    <property type="entry name" value="FabD/lysophospholipase-like"/>
    <property type="match status" value="1"/>
</dbReference>
<dbReference type="InterPro" id="IPR050301">
    <property type="entry name" value="NTE"/>
</dbReference>
<keyword evidence="1 4" id="KW-0378">Hydrolase</keyword>
<dbReference type="Gene3D" id="3.40.1090.10">
    <property type="entry name" value="Cytosolic phospholipase A2 catalytic domain"/>
    <property type="match status" value="2"/>
</dbReference>
<evidence type="ECO:0000256" key="4">
    <source>
        <dbReference type="PROSITE-ProRule" id="PRU01161"/>
    </source>
</evidence>
<sequence>MKFAAFLVLFSFAASGVWADGFSSPAPAPQTQPAAVQSAPASSPGQRRPEAARRPRIGLVLSGGGARGFAHVGVLKVLEEAGVKVDLITATSMGSMVGGGYAEGYSPEEIEKIIKGVNWQKMFAPKPDRAEMNWRRKEDKEHGLSDTELGIGPQGFALPYGIITTQELDLFLSRVNEPASRITDLSRLPIPFAAFGTDLETGRALVLQKDILLSQAMRASMSIPGAFAPAEWKGHLISDGGLVQNLPVEEARKQGADIVIAVNVGTPLSPRSKLNTLAGVMGQMINILTEQNVQKSISELTPRDIFIVPDLEQYSSGDFDKADEIIRAGEEAARKVLPRLRSLAVPRSEFLAWSEQRRSAIEITGRHVLAGVRVEGLKVVNPANVEREIKLKRGDVVTTAQVERAAQRIWQDDDFLSVPYHFEPGPDGTEMLVFEPQEKTWGYSAFRVGGRLQTNFRDDHTFSFMLEHTLGWINAWGGELKTAVQIGEDEGLQLSYYQPLGVASPVFLNPRFSIGREDYDVYEGDIRAGTWQNKQLIGSVELGYELGRYGVATAGLGYTLLKPNRVVGTGERDVRDTRGFGNFVRFKLDRLNSTSFPTAGYKIDALGVRFWDEMGRSGMKTGYELSATGATTAGPWTFAGTVKAGRSPLEGTFKLGGAFNLSGSSYGRYSGDHMEFARLMAYRNLSSRLAQIGAPVWAGVTVEGGRAYNKLDGEHPGWKSAAGVFLGADTWVGPIYLVGGRTFGGDSAIYFMWGHIQ</sequence>
<keyword evidence="2 4" id="KW-0442">Lipid degradation</keyword>
<feature type="short sequence motif" description="GXGXXG" evidence="4">
    <location>
        <begin position="63"/>
        <end position="68"/>
    </location>
</feature>
<dbReference type="CDD" id="cd07205">
    <property type="entry name" value="Pat_PNPLA6_PNPLA7_NTE1_like"/>
    <property type="match status" value="1"/>
</dbReference>
<comment type="caution">
    <text evidence="8">The sequence shown here is derived from an EMBL/GenBank/DDBJ whole genome shotgun (WGS) entry which is preliminary data.</text>
</comment>
<proteinExistence type="predicted"/>
<dbReference type="EMBL" id="JAKNCT010000004">
    <property type="protein sequence ID" value="MCG5030715.1"/>
    <property type="molecule type" value="Genomic_DNA"/>
</dbReference>
<dbReference type="Pfam" id="PF01734">
    <property type="entry name" value="Patatin"/>
    <property type="match status" value="1"/>
</dbReference>
<accession>A0ABS9MQ21</accession>
<protein>
    <submittedName>
        <fullName evidence="8">Patatin-like phospholipase family protein</fullName>
    </submittedName>
</protein>
<gene>
    <name evidence="8" type="ORF">MAF45_04550</name>
</gene>
<feature type="short sequence motif" description="DGA/G" evidence="4">
    <location>
        <begin position="239"/>
        <end position="241"/>
    </location>
</feature>
<dbReference type="Gene3D" id="3.10.20.310">
    <property type="entry name" value="membrane protein fhac"/>
    <property type="match status" value="1"/>
</dbReference>
<keyword evidence="6" id="KW-0732">Signal</keyword>
<feature type="domain" description="PNPLA" evidence="7">
    <location>
        <begin position="59"/>
        <end position="252"/>
    </location>
</feature>
<feature type="active site" description="Nucleophile" evidence="4">
    <location>
        <position position="92"/>
    </location>
</feature>
<dbReference type="InterPro" id="IPR016035">
    <property type="entry name" value="Acyl_Trfase/lysoPLipase"/>
</dbReference>
<name>A0ABS9MQ21_9BURK</name>
<evidence type="ECO:0000256" key="2">
    <source>
        <dbReference type="ARBA" id="ARBA00022963"/>
    </source>
</evidence>
<keyword evidence="3 4" id="KW-0443">Lipid metabolism</keyword>